<dbReference type="AlphaFoldDB" id="A0A6J0N4T7"/>
<keyword evidence="3" id="KW-0804">Transcription</keyword>
<dbReference type="Proteomes" id="UP000504610">
    <property type="component" value="Chromosome 4"/>
</dbReference>
<dbReference type="PROSITE" id="PS51005">
    <property type="entry name" value="NAC"/>
    <property type="match status" value="1"/>
</dbReference>
<dbReference type="GO" id="GO:0003677">
    <property type="term" value="F:DNA binding"/>
    <property type="evidence" value="ECO:0007669"/>
    <property type="project" value="UniProtKB-KW"/>
</dbReference>
<dbReference type="Gene3D" id="2.170.150.80">
    <property type="entry name" value="NAC domain"/>
    <property type="match status" value="1"/>
</dbReference>
<reference evidence="7" key="2">
    <citation type="submission" date="2025-08" db="UniProtKB">
        <authorList>
            <consortium name="RefSeq"/>
        </authorList>
    </citation>
    <scope>IDENTIFICATION</scope>
    <source>
        <tissue evidence="7">Leaf</tissue>
    </source>
</reference>
<proteinExistence type="predicted"/>
<dbReference type="GO" id="GO:0006355">
    <property type="term" value="P:regulation of DNA-templated transcription"/>
    <property type="evidence" value="ECO:0007669"/>
    <property type="project" value="InterPro"/>
</dbReference>
<keyword evidence="4" id="KW-0539">Nucleus</keyword>
<evidence type="ECO:0000256" key="4">
    <source>
        <dbReference type="ARBA" id="ARBA00023242"/>
    </source>
</evidence>
<gene>
    <name evidence="7" type="primary">LOC108849848</name>
</gene>
<dbReference type="SUPFAM" id="SSF101941">
    <property type="entry name" value="NAC domain"/>
    <property type="match status" value="1"/>
</dbReference>
<reference evidence="6" key="1">
    <citation type="journal article" date="2019" name="Database">
        <title>The radish genome database (RadishGD): an integrated information resource for radish genomics.</title>
        <authorList>
            <person name="Yu H.J."/>
            <person name="Baek S."/>
            <person name="Lee Y.J."/>
            <person name="Cho A."/>
            <person name="Mun J.H."/>
        </authorList>
    </citation>
    <scope>NUCLEOTIDE SEQUENCE [LARGE SCALE GENOMIC DNA]</scope>
    <source>
        <strain evidence="6">cv. WK10039</strain>
    </source>
</reference>
<keyword evidence="2" id="KW-0238">DNA-binding</keyword>
<dbReference type="GeneID" id="108849848"/>
<dbReference type="PANTHER" id="PTHR31744:SF4">
    <property type="entry name" value="NAC TRANSCRIPTION FACTOR"/>
    <property type="match status" value="1"/>
</dbReference>
<dbReference type="Pfam" id="PF02365">
    <property type="entry name" value="NAM"/>
    <property type="match status" value="1"/>
</dbReference>
<dbReference type="FunFam" id="2.170.150.80:FF:000013">
    <property type="entry name" value="BnaC01g09890D protein"/>
    <property type="match status" value="1"/>
</dbReference>
<name>A0A6J0N4T7_RAPSA</name>
<protein>
    <submittedName>
        <fullName evidence="7">Protein CUP-SHAPED COTYLEDON 3-like</fullName>
    </submittedName>
</protein>
<organism evidence="6 7">
    <name type="scientific">Raphanus sativus</name>
    <name type="common">Radish</name>
    <name type="synonym">Raphanus raphanistrum var. sativus</name>
    <dbReference type="NCBI Taxonomy" id="3726"/>
    <lineage>
        <taxon>Eukaryota</taxon>
        <taxon>Viridiplantae</taxon>
        <taxon>Streptophyta</taxon>
        <taxon>Embryophyta</taxon>
        <taxon>Tracheophyta</taxon>
        <taxon>Spermatophyta</taxon>
        <taxon>Magnoliopsida</taxon>
        <taxon>eudicotyledons</taxon>
        <taxon>Gunneridae</taxon>
        <taxon>Pentapetalae</taxon>
        <taxon>rosids</taxon>
        <taxon>malvids</taxon>
        <taxon>Brassicales</taxon>
        <taxon>Brassicaceae</taxon>
        <taxon>Brassiceae</taxon>
        <taxon>Raphanus</taxon>
    </lineage>
</organism>
<dbReference type="KEGG" id="rsz:108849848"/>
<keyword evidence="1" id="KW-0805">Transcription regulation</keyword>
<dbReference type="InterPro" id="IPR036093">
    <property type="entry name" value="NAC_dom_sf"/>
</dbReference>
<dbReference type="RefSeq" id="XP_018478963.2">
    <property type="nucleotide sequence ID" value="XM_018623461.2"/>
</dbReference>
<evidence type="ECO:0000256" key="3">
    <source>
        <dbReference type="ARBA" id="ARBA00023163"/>
    </source>
</evidence>
<dbReference type="OrthoDB" id="730183at2759"/>
<evidence type="ECO:0000256" key="1">
    <source>
        <dbReference type="ARBA" id="ARBA00023015"/>
    </source>
</evidence>
<keyword evidence="6" id="KW-1185">Reference proteome</keyword>
<accession>A0A6J0N4T7</accession>
<feature type="domain" description="NAC" evidence="5">
    <location>
        <begin position="10"/>
        <end position="170"/>
    </location>
</feature>
<dbReference type="PANTHER" id="PTHR31744">
    <property type="entry name" value="PROTEIN CUP-SHAPED COTYLEDON 2-RELATED"/>
    <property type="match status" value="1"/>
</dbReference>
<evidence type="ECO:0000256" key="2">
    <source>
        <dbReference type="ARBA" id="ARBA00023125"/>
    </source>
</evidence>
<dbReference type="InterPro" id="IPR003441">
    <property type="entry name" value="NAC-dom"/>
</dbReference>
<evidence type="ECO:0000259" key="5">
    <source>
        <dbReference type="PROSITE" id="PS51005"/>
    </source>
</evidence>
<evidence type="ECO:0000313" key="7">
    <source>
        <dbReference type="RefSeq" id="XP_018478963.2"/>
    </source>
</evidence>
<sequence length="349" mass="40123">MGLKDIGSKLPPGFRFHPSDEELVCHYLCNKIRAKSDHGDVEDDDVDEALKGASDLVEIDLHICEPWQLPDVAKLNAKEWYFFSFRDRKYATGYRTNRATVSGYWKATGKDRTVMDPRTSQLVGMRKTLVFYRNRAPNGIKTTWIMHEFRLECPNMPPKEDWVLCRVFNKGRDLSLQDSNYDNDHQTQRLEVNDAPDLNYAPNYNNQLQPLLSSPPSTTIDPPHHHDQWEQLMKQPSRIIDHPYHHHCQHQSTCGWEQMMIGSMSSSSSHGPDHESLHNLLYADKNNSVNIAADHHDQNYEKILLPSYIASLDHDKTCMGSSFDIGMVSDLHMECAGLSFETENLLAFH</sequence>
<evidence type="ECO:0000313" key="6">
    <source>
        <dbReference type="Proteomes" id="UP000504610"/>
    </source>
</evidence>